<sequence length="90" mass="9989">MFTRKRGSTTFYARLSPLPAKSVSSSIPQFDPTFRDNPTALRIRNTSFVSESITLEPPVANPSPSTIRLFPSLVSFHVLCALPYFARRGA</sequence>
<evidence type="ECO:0000313" key="2">
    <source>
        <dbReference type="Proteomes" id="UP001321473"/>
    </source>
</evidence>
<dbReference type="Proteomes" id="UP001321473">
    <property type="component" value="Unassembled WGS sequence"/>
</dbReference>
<dbReference type="AlphaFoldDB" id="A0AAQ4FAH6"/>
<keyword evidence="2" id="KW-1185">Reference proteome</keyword>
<dbReference type="EMBL" id="JARKHS020004718">
    <property type="protein sequence ID" value="KAK8784234.1"/>
    <property type="molecule type" value="Genomic_DNA"/>
</dbReference>
<protein>
    <submittedName>
        <fullName evidence="1">Uncharacterized protein</fullName>
    </submittedName>
</protein>
<comment type="caution">
    <text evidence="1">The sequence shown here is derived from an EMBL/GenBank/DDBJ whole genome shotgun (WGS) entry which is preliminary data.</text>
</comment>
<organism evidence="1 2">
    <name type="scientific">Amblyomma americanum</name>
    <name type="common">Lone star tick</name>
    <dbReference type="NCBI Taxonomy" id="6943"/>
    <lineage>
        <taxon>Eukaryota</taxon>
        <taxon>Metazoa</taxon>
        <taxon>Ecdysozoa</taxon>
        <taxon>Arthropoda</taxon>
        <taxon>Chelicerata</taxon>
        <taxon>Arachnida</taxon>
        <taxon>Acari</taxon>
        <taxon>Parasitiformes</taxon>
        <taxon>Ixodida</taxon>
        <taxon>Ixodoidea</taxon>
        <taxon>Ixodidae</taxon>
        <taxon>Amblyomminae</taxon>
        <taxon>Amblyomma</taxon>
    </lineage>
</organism>
<gene>
    <name evidence="1" type="ORF">V5799_009400</name>
</gene>
<name>A0AAQ4FAH6_AMBAM</name>
<reference evidence="1 2" key="1">
    <citation type="journal article" date="2023" name="Arcadia Sci">
        <title>De novo assembly of a long-read Amblyomma americanum tick genome.</title>
        <authorList>
            <person name="Chou S."/>
            <person name="Poskanzer K.E."/>
            <person name="Rollins M."/>
            <person name="Thuy-Boun P.S."/>
        </authorList>
    </citation>
    <scope>NUCLEOTIDE SEQUENCE [LARGE SCALE GENOMIC DNA]</scope>
    <source>
        <strain evidence="1">F_SG_1</strain>
        <tissue evidence="1">Salivary glands</tissue>
    </source>
</reference>
<accession>A0AAQ4FAH6</accession>
<evidence type="ECO:0000313" key="1">
    <source>
        <dbReference type="EMBL" id="KAK8784234.1"/>
    </source>
</evidence>
<proteinExistence type="predicted"/>